<dbReference type="RefSeq" id="WP_134368671.1">
    <property type="nucleotide sequence ID" value="NZ_SOGN01000008.1"/>
</dbReference>
<organism evidence="1 2">
    <name type="scientific">Cryobacterium cheniae</name>
    <dbReference type="NCBI Taxonomy" id="1259262"/>
    <lineage>
        <taxon>Bacteria</taxon>
        <taxon>Bacillati</taxon>
        <taxon>Actinomycetota</taxon>
        <taxon>Actinomycetes</taxon>
        <taxon>Micrococcales</taxon>
        <taxon>Microbacteriaceae</taxon>
        <taxon>Cryobacterium</taxon>
    </lineage>
</organism>
<dbReference type="AlphaFoldDB" id="A0A4R8XY74"/>
<accession>A0A4R8XY74</accession>
<protein>
    <submittedName>
        <fullName evidence="1">Uncharacterized protein</fullName>
    </submittedName>
</protein>
<reference evidence="1 2" key="1">
    <citation type="submission" date="2019-03" db="EMBL/GenBank/DDBJ databases">
        <title>Genomics of glacier-inhabiting Cryobacterium strains.</title>
        <authorList>
            <person name="Liu Q."/>
            <person name="Xin Y.-H."/>
        </authorList>
    </citation>
    <scope>NUCLEOTIDE SEQUENCE [LARGE SCALE GENOMIC DNA]</scope>
    <source>
        <strain evidence="1 2">TMT2-48-2</strain>
    </source>
</reference>
<name>A0A4R8XY74_9MICO</name>
<comment type="caution">
    <text evidence="1">The sequence shown here is derived from an EMBL/GenBank/DDBJ whole genome shotgun (WGS) entry which is preliminary data.</text>
</comment>
<gene>
    <name evidence="1" type="ORF">E3T23_01665</name>
</gene>
<evidence type="ECO:0000313" key="1">
    <source>
        <dbReference type="EMBL" id="TFC83985.1"/>
    </source>
</evidence>
<dbReference type="OrthoDB" id="5125013at2"/>
<keyword evidence="2" id="KW-1185">Reference proteome</keyword>
<sequence length="67" mass="7112">MAALGELSRRIIDGTDTGQVKAEATALTVRWADQVMPGAGQDRDWEAYRAGGIQAMSEISTLQGTTS</sequence>
<dbReference type="Proteomes" id="UP000298433">
    <property type="component" value="Unassembled WGS sequence"/>
</dbReference>
<evidence type="ECO:0000313" key="2">
    <source>
        <dbReference type="Proteomes" id="UP000298433"/>
    </source>
</evidence>
<dbReference type="EMBL" id="SOGN01000008">
    <property type="protein sequence ID" value="TFC83985.1"/>
    <property type="molecule type" value="Genomic_DNA"/>
</dbReference>
<proteinExistence type="predicted"/>